<dbReference type="PANTHER" id="PTHR34853">
    <property type="match status" value="1"/>
</dbReference>
<dbReference type="SUPFAM" id="SSF53474">
    <property type="entry name" value="alpha/beta-Hydrolases"/>
    <property type="match status" value="1"/>
</dbReference>
<dbReference type="InterPro" id="IPR005152">
    <property type="entry name" value="Lipase_secreted"/>
</dbReference>
<sequence length="415" mass="43755">MSRALFSVGVLSCVVIVGLASLYRAGAAPGSSEDMSRDASPPAVGPAAARGALIWARPFNTAAALPSAARNYRVLYHSRRPDDSDVTVSGTVAIPSGNPPAAGWPLITWTHGTTGLALRCAPSNDTLDGPEHRYLSITQAMLDAFVKRGYVVVATDYQGIGAEGTPAYLVGSGEGRSAIDIMRASREIDLAIGTRYVVMGHSQGGHADLFTAAIGPDYAPEFTLVGNVAMAPASHIGELVQEVVTGSHPSPILPFVTYVLQSYAAYYPEIALERILTPQAIGHLRDTWEGCIDEALASGYWAESIPSRQFVIQPDLGLLLKATAANEPGQLRIVAPTLLIQGTSDRTIPPQATDAVARDLCRVGNSVSYRTYSDASHEGVLTVAKADIEAWVDARFAGVKATSNCNEPPSAKASR</sequence>
<dbReference type="InterPro" id="IPR029058">
    <property type="entry name" value="AB_hydrolase_fold"/>
</dbReference>
<dbReference type="PANTHER" id="PTHR34853:SF1">
    <property type="entry name" value="LIPASE 5"/>
    <property type="match status" value="1"/>
</dbReference>
<dbReference type="EMBL" id="FNTI01000001">
    <property type="protein sequence ID" value="SED71793.1"/>
    <property type="molecule type" value="Genomic_DNA"/>
</dbReference>
<dbReference type="Proteomes" id="UP000183208">
    <property type="component" value="Unassembled WGS sequence"/>
</dbReference>
<protein>
    <submittedName>
        <fullName evidence="1">Secretory lipase</fullName>
    </submittedName>
</protein>
<dbReference type="Gene3D" id="3.40.50.1820">
    <property type="entry name" value="alpha/beta hydrolase"/>
    <property type="match status" value="2"/>
</dbReference>
<reference evidence="1 2" key="1">
    <citation type="submission" date="2016-10" db="EMBL/GenBank/DDBJ databases">
        <authorList>
            <person name="de Groot N.N."/>
        </authorList>
    </citation>
    <scope>NUCLEOTIDE SEQUENCE [LARGE SCALE GENOMIC DNA]</scope>
    <source>
        <strain evidence="1 2">GAS522</strain>
    </source>
</reference>
<gene>
    <name evidence="1" type="ORF">SAMN05444171_4921</name>
</gene>
<proteinExistence type="predicted"/>
<dbReference type="PIRSF" id="PIRSF029171">
    <property type="entry name" value="Esterase_LipA"/>
    <property type="match status" value="1"/>
</dbReference>
<dbReference type="AlphaFoldDB" id="A0A1M7CKT7"/>
<dbReference type="Pfam" id="PF03583">
    <property type="entry name" value="LIP"/>
    <property type="match status" value="1"/>
</dbReference>
<dbReference type="GO" id="GO:0004806">
    <property type="term" value="F:triacylglycerol lipase activity"/>
    <property type="evidence" value="ECO:0007669"/>
    <property type="project" value="InterPro"/>
</dbReference>
<evidence type="ECO:0000313" key="2">
    <source>
        <dbReference type="Proteomes" id="UP000183208"/>
    </source>
</evidence>
<dbReference type="GO" id="GO:0016042">
    <property type="term" value="P:lipid catabolic process"/>
    <property type="evidence" value="ECO:0007669"/>
    <property type="project" value="InterPro"/>
</dbReference>
<organism evidence="1 2">
    <name type="scientific">Bradyrhizobium lablabi</name>
    <dbReference type="NCBI Taxonomy" id="722472"/>
    <lineage>
        <taxon>Bacteria</taxon>
        <taxon>Pseudomonadati</taxon>
        <taxon>Pseudomonadota</taxon>
        <taxon>Alphaproteobacteria</taxon>
        <taxon>Hyphomicrobiales</taxon>
        <taxon>Nitrobacteraceae</taxon>
        <taxon>Bradyrhizobium</taxon>
    </lineage>
</organism>
<evidence type="ECO:0000313" key="1">
    <source>
        <dbReference type="EMBL" id="SED71793.1"/>
    </source>
</evidence>
<name>A0A1M7CKT7_9BRAD</name>
<accession>A0A1M7CKT7</accession>